<evidence type="ECO:0000256" key="4">
    <source>
        <dbReference type="ARBA" id="ARBA00022833"/>
    </source>
</evidence>
<evidence type="ECO:0000256" key="8">
    <source>
        <dbReference type="ARBA" id="ARBA00023242"/>
    </source>
</evidence>
<protein>
    <submittedName>
        <fullName evidence="12">Squamosa promoter-binding-like protein 1</fullName>
    </submittedName>
</protein>
<feature type="transmembrane region" description="Helical" evidence="10">
    <location>
        <begin position="990"/>
        <end position="1013"/>
    </location>
</feature>
<evidence type="ECO:0000256" key="10">
    <source>
        <dbReference type="SAM" id="Phobius"/>
    </source>
</evidence>
<evidence type="ECO:0000256" key="2">
    <source>
        <dbReference type="ARBA" id="ARBA00022723"/>
    </source>
</evidence>
<evidence type="ECO:0000313" key="12">
    <source>
        <dbReference type="RefSeq" id="XP_018833859.1"/>
    </source>
</evidence>
<feature type="region of interest" description="Disordered" evidence="9">
    <location>
        <begin position="64"/>
        <end position="89"/>
    </location>
</feature>
<dbReference type="SUPFAM" id="SSF48403">
    <property type="entry name" value="Ankyrin repeat"/>
    <property type="match status" value="1"/>
</dbReference>
<dbReference type="PANTHER" id="PTHR31251:SF211">
    <property type="entry name" value="SQUAMOSA PROMOTER-BINDING-LIKE PROTEIN 1"/>
    <property type="match status" value="1"/>
</dbReference>
<dbReference type="RefSeq" id="XP_018833859.1">
    <property type="nucleotide sequence ID" value="XM_018978314.2"/>
</dbReference>
<feature type="region of interest" description="Disordered" evidence="9">
    <location>
        <begin position="300"/>
        <end position="323"/>
    </location>
</feature>
<keyword evidence="6" id="KW-0238">DNA-binding</keyword>
<dbReference type="InterPro" id="IPR044817">
    <property type="entry name" value="SBP-like"/>
</dbReference>
<dbReference type="FunFam" id="4.10.1100.10:FF:000001">
    <property type="entry name" value="Squamosa promoter-binding-like protein 14"/>
    <property type="match status" value="1"/>
</dbReference>
<evidence type="ECO:0000256" key="1">
    <source>
        <dbReference type="ARBA" id="ARBA00004123"/>
    </source>
</evidence>
<dbReference type="AlphaFoldDB" id="A0A2I4FQD0"/>
<dbReference type="Proteomes" id="UP000235220">
    <property type="component" value="Chromosome 7"/>
</dbReference>
<feature type="region of interest" description="Disordered" evidence="9">
    <location>
        <begin position="442"/>
        <end position="475"/>
    </location>
</feature>
<dbReference type="FunCoup" id="A0A2I4FQD0">
    <property type="interactions" value="4051"/>
</dbReference>
<dbReference type="Gramene" id="Jr07_12560_p1">
    <property type="protein sequence ID" value="cds.Jr07_12560_p1"/>
    <property type="gene ID" value="Jr07_12560"/>
</dbReference>
<dbReference type="Gene3D" id="4.10.1100.10">
    <property type="entry name" value="Transcription factor, SBP-box domain"/>
    <property type="match status" value="1"/>
</dbReference>
<dbReference type="OrthoDB" id="514967at2759"/>
<keyword evidence="10" id="KW-1133">Transmembrane helix</keyword>
<dbReference type="GO" id="GO:0005634">
    <property type="term" value="C:nucleus"/>
    <property type="evidence" value="ECO:0000318"/>
    <property type="project" value="GO_Central"/>
</dbReference>
<keyword evidence="11" id="KW-1185">Reference proteome</keyword>
<evidence type="ECO:0000256" key="6">
    <source>
        <dbReference type="ARBA" id="ARBA00023125"/>
    </source>
</evidence>
<comment type="subcellular location">
    <subcellularLocation>
        <location evidence="1">Nucleus</location>
    </subcellularLocation>
</comment>
<feature type="compositionally biased region" description="Low complexity" evidence="9">
    <location>
        <begin position="455"/>
        <end position="470"/>
    </location>
</feature>
<evidence type="ECO:0000256" key="5">
    <source>
        <dbReference type="ARBA" id="ARBA00023015"/>
    </source>
</evidence>
<dbReference type="GO" id="GO:0008270">
    <property type="term" value="F:zinc ion binding"/>
    <property type="evidence" value="ECO:0007669"/>
    <property type="project" value="UniProtKB-KW"/>
</dbReference>
<evidence type="ECO:0000256" key="3">
    <source>
        <dbReference type="ARBA" id="ARBA00022771"/>
    </source>
</evidence>
<keyword evidence="4" id="KW-0862">Zinc</keyword>
<reference evidence="12" key="1">
    <citation type="submission" date="2025-08" db="UniProtKB">
        <authorList>
            <consortium name="RefSeq"/>
        </authorList>
    </citation>
    <scope>IDENTIFICATION</scope>
    <source>
        <tissue evidence="12">Leaves</tissue>
    </source>
</reference>
<proteinExistence type="predicted"/>
<keyword evidence="10" id="KW-0472">Membrane</keyword>
<gene>
    <name evidence="12" type="primary">LOC109001159</name>
</gene>
<keyword evidence="3" id="KW-0863">Zinc-finger</keyword>
<dbReference type="InterPro" id="IPR036893">
    <property type="entry name" value="SBP_sf"/>
</dbReference>
<dbReference type="PANTHER" id="PTHR31251">
    <property type="entry name" value="SQUAMOSA PROMOTER-BINDING-LIKE PROTEIN 4"/>
    <property type="match status" value="1"/>
</dbReference>
<dbReference type="SUPFAM" id="SSF103612">
    <property type="entry name" value="SBT domain"/>
    <property type="match status" value="1"/>
</dbReference>
<dbReference type="GeneID" id="109001159"/>
<sequence>MEAKFRGKAHQLYGQVVSDLKAVGKRSLEWDLNDWKWDGDLFTASRLNSVPSDCRSRQLFPVGPEIPENAGLSNSSSSGSDEINLVNDGGKRELEKRRRVVEVEDEELNDEAGSFNLKLGGQAYPVTEGELKSGKKTKIVGTTSNPAVCQVEGCKADLSNAKDYHRRHKVCDMHSKATKALVGNDMQRFCQQCSRFHVLQEFDEGKRSCRRRLAGHNRRRRKTHPDTVASGGCLNAERGTSYILISLLRILSNIHSNSSDQTKDQDLLSHLLRNLASLTGTVDGRNISALLEGSQGLLNAGTSTGSSQKVPDVTPNGSESSRPFCSTSKMDDHINLHDHPISVGQCVTAFTSDMAQKRISLDDSQGGHLKAISGLQYKNPPPSKDGLPSKSIISETKVGRIKLNNIDLNNVYEDSEDHIEQVGRSHAPINSGTGFLGHPLWVQQDSHKSSPPQPSGNSDSTSSRSPSSSSGDAQSRTDRIVFKLFGKDPNNFPLVLRTQILDWLSHSPTDMESYIRPGCIILTIYLRLEKSMWEELCCDLGSYLKGLLGSCNDSFWRTGWVYTRVRHRVAFMYNGQVVLDTPLPLKSNKNCRISSIKPIAVSTSERVQFVVKGFNLSRSTARLLCAQEGKYLVQETCYDLMDSADTAIEHDELQCLSFPCSIPNVIGRGFIEVEDHGLSSSFFPFIVAEQEVCSEICTLEHAIEVAENADEIQRVPELLEAKTQALDFIHEIGWLLHRSHVKFRLGDVDPNPDLFPLKRFEWLVAFSMDHDWCAVVNKLLKILFEGVVDAGDHPSIELALLDLDLLHRAVQRNCRPMVELLLRFVPDKVSDGRGAQEKQQVDRASSGFLFKPNMVGPAGLTPLHVAASMDGSENVLDALTDDPGSVGIEAWKSVRDSTGLTPNDYACLRGYYSYIHLVQKKFSKKMERRHVVLDIPGAVLDYNNKRKQSDGHKLSKVACLQTEKIEIGATYRHCKICEQKLSYGSMRRSLVYQPAILSMVAIAAVCVCVALLFKSSPEVLYVFRPFRWELLKYGSS</sequence>
<evidence type="ECO:0000313" key="11">
    <source>
        <dbReference type="Proteomes" id="UP000235220"/>
    </source>
</evidence>
<accession>A0A2I4FQD0</accession>
<keyword evidence="5" id="KW-0805">Transcription regulation</keyword>
<dbReference type="KEGG" id="jre:109001159"/>
<dbReference type="GO" id="GO:0000976">
    <property type="term" value="F:transcription cis-regulatory region binding"/>
    <property type="evidence" value="ECO:0000318"/>
    <property type="project" value="GO_Central"/>
</dbReference>
<dbReference type="InterPro" id="IPR036770">
    <property type="entry name" value="Ankyrin_rpt-contain_sf"/>
</dbReference>
<organism evidence="11 12">
    <name type="scientific">Juglans regia</name>
    <name type="common">English walnut</name>
    <dbReference type="NCBI Taxonomy" id="51240"/>
    <lineage>
        <taxon>Eukaryota</taxon>
        <taxon>Viridiplantae</taxon>
        <taxon>Streptophyta</taxon>
        <taxon>Embryophyta</taxon>
        <taxon>Tracheophyta</taxon>
        <taxon>Spermatophyta</taxon>
        <taxon>Magnoliopsida</taxon>
        <taxon>eudicotyledons</taxon>
        <taxon>Gunneridae</taxon>
        <taxon>Pentapetalae</taxon>
        <taxon>rosids</taxon>
        <taxon>fabids</taxon>
        <taxon>Fagales</taxon>
        <taxon>Juglandaceae</taxon>
        <taxon>Juglans</taxon>
    </lineage>
</organism>
<evidence type="ECO:0000256" key="7">
    <source>
        <dbReference type="ARBA" id="ARBA00023163"/>
    </source>
</evidence>
<name>A0A2I4FQD0_JUGRE</name>
<dbReference type="STRING" id="51240.A0A2I4FQD0"/>
<keyword evidence="2" id="KW-0479">Metal-binding</keyword>
<dbReference type="Gene3D" id="1.25.40.20">
    <property type="entry name" value="Ankyrin repeat-containing domain"/>
    <property type="match status" value="1"/>
</dbReference>
<dbReference type="GO" id="GO:0001216">
    <property type="term" value="F:DNA-binding transcription activator activity"/>
    <property type="evidence" value="ECO:0000318"/>
    <property type="project" value="GO_Central"/>
</dbReference>
<evidence type="ECO:0000256" key="9">
    <source>
        <dbReference type="SAM" id="MobiDB-lite"/>
    </source>
</evidence>
<dbReference type="Pfam" id="PF26102">
    <property type="entry name" value="Ig_SPL7"/>
    <property type="match status" value="1"/>
</dbReference>
<keyword evidence="8" id="KW-0539">Nucleus</keyword>
<keyword evidence="7" id="KW-0804">Transcription</keyword>
<dbReference type="Pfam" id="PF03110">
    <property type="entry name" value="SBP"/>
    <property type="match status" value="1"/>
</dbReference>
<dbReference type="SMR" id="A0A2I4FQD0"/>
<keyword evidence="10" id="KW-0812">Transmembrane</keyword>
<dbReference type="InterPro" id="IPR004333">
    <property type="entry name" value="SBP_dom"/>
</dbReference>
<dbReference type="PROSITE" id="PS51141">
    <property type="entry name" value="ZF_SBP"/>
    <property type="match status" value="1"/>
</dbReference>